<evidence type="ECO:0000313" key="1">
    <source>
        <dbReference type="EMBL" id="CAB4710696.1"/>
    </source>
</evidence>
<dbReference type="SUPFAM" id="SSF51604">
    <property type="entry name" value="Enolase C-terminal domain-like"/>
    <property type="match status" value="1"/>
</dbReference>
<organism evidence="1">
    <name type="scientific">freshwater metagenome</name>
    <dbReference type="NCBI Taxonomy" id="449393"/>
    <lineage>
        <taxon>unclassified sequences</taxon>
        <taxon>metagenomes</taxon>
        <taxon>ecological metagenomes</taxon>
    </lineage>
</organism>
<reference evidence="1" key="1">
    <citation type="submission" date="2020-05" db="EMBL/GenBank/DDBJ databases">
        <authorList>
            <person name="Chiriac C."/>
            <person name="Salcher M."/>
            <person name="Ghai R."/>
            <person name="Kavagutti S V."/>
        </authorList>
    </citation>
    <scope>NUCLEOTIDE SEQUENCE</scope>
</reference>
<name>A0A6J6QJ15_9ZZZZ</name>
<gene>
    <name evidence="1" type="ORF">UFOPK2399_01977</name>
</gene>
<dbReference type="Gene3D" id="3.30.390.10">
    <property type="entry name" value="Enolase-like, N-terminal domain"/>
    <property type="match status" value="1"/>
</dbReference>
<dbReference type="EMBL" id="CAEZXP010000011">
    <property type="protein sequence ID" value="CAB4710696.1"/>
    <property type="molecule type" value="Genomic_DNA"/>
</dbReference>
<dbReference type="InterPro" id="IPR036849">
    <property type="entry name" value="Enolase-like_C_sf"/>
</dbReference>
<dbReference type="AlphaFoldDB" id="A0A6J6QJ15"/>
<proteinExistence type="predicted"/>
<dbReference type="InterPro" id="IPR029017">
    <property type="entry name" value="Enolase-like_N"/>
</dbReference>
<sequence length="349" mass="38325">MTRNDWERLRDLPITIEAVATRVLERQVSSTFVRRTTIVELSDGEQVGVGEDVTYDSAEHEPVRFPSPRLAGAWTLATFSAHLDHFDLFPAGEPQQAASRDYRRWAFESAALDLALQQNSLSLADAVGRTPQPVRFCVSTRASALAPLLELYPETRFKLDATPEWDEAFIADLRSLDAIDVVDLKGAYKGTTVDLAPDAPLYTRIAEGLPSVWIEDPGLTPETDAALAPYRDRFTWDAPIHSFEDVEALPYAPKCLNSKPSRFGTLERLFTFYARCEDAGIALYGGGQFELGPGRGQIQLLASLYHPDGPNDTAPAGYNAPEPIAGLETSPLEPHPAATGFLRELPIAV</sequence>
<dbReference type="Gene3D" id="3.20.20.120">
    <property type="entry name" value="Enolase-like C-terminal domain"/>
    <property type="match status" value="1"/>
</dbReference>
<accession>A0A6J6QJ15</accession>
<protein>
    <submittedName>
        <fullName evidence="1">Unannotated protein</fullName>
    </submittedName>
</protein>